<feature type="region of interest" description="Disordered" evidence="1">
    <location>
        <begin position="1"/>
        <end position="33"/>
    </location>
</feature>
<organism evidence="2 3">
    <name type="scientific">Bordetella genomosp. 5</name>
    <dbReference type="NCBI Taxonomy" id="1395608"/>
    <lineage>
        <taxon>Bacteria</taxon>
        <taxon>Pseudomonadati</taxon>
        <taxon>Pseudomonadota</taxon>
        <taxon>Betaproteobacteria</taxon>
        <taxon>Burkholderiales</taxon>
        <taxon>Alcaligenaceae</taxon>
        <taxon>Bordetella</taxon>
    </lineage>
</organism>
<dbReference type="AlphaFoldDB" id="A0A261TTJ5"/>
<dbReference type="RefSeq" id="WP_094799912.1">
    <property type="nucleotide sequence ID" value="NZ_NEVP01000006.1"/>
</dbReference>
<comment type="caution">
    <text evidence="2">The sequence shown here is derived from an EMBL/GenBank/DDBJ whole genome shotgun (WGS) entry which is preliminary data.</text>
</comment>
<feature type="compositionally biased region" description="Polar residues" evidence="1">
    <location>
        <begin position="1"/>
        <end position="12"/>
    </location>
</feature>
<proteinExistence type="predicted"/>
<evidence type="ECO:0000256" key="1">
    <source>
        <dbReference type="SAM" id="MobiDB-lite"/>
    </source>
</evidence>
<dbReference type="Pfam" id="PF07369">
    <property type="entry name" value="DUF1488"/>
    <property type="match status" value="1"/>
</dbReference>
<evidence type="ECO:0008006" key="4">
    <source>
        <dbReference type="Google" id="ProtNLM"/>
    </source>
</evidence>
<evidence type="ECO:0000313" key="2">
    <source>
        <dbReference type="EMBL" id="OZI51953.1"/>
    </source>
</evidence>
<name>A0A261TTJ5_9BORD</name>
<dbReference type="EMBL" id="NEVP01000006">
    <property type="protein sequence ID" value="OZI51953.1"/>
    <property type="molecule type" value="Genomic_DNA"/>
</dbReference>
<dbReference type="Proteomes" id="UP000216913">
    <property type="component" value="Unassembled WGS sequence"/>
</dbReference>
<accession>A0A261TTJ5</accession>
<sequence>MPLTSSAQSSRATPRPVPGAGDPSPRVDAADPDAHVDGACVRFTLLGGATPVRVAVSNKAMVEGLGAEPNEASLLQAYRQHYARLHAIASEMAPSTLDGGVLVTDAALAQHGGGASAAAARP</sequence>
<keyword evidence="3" id="KW-1185">Reference proteome</keyword>
<protein>
    <recommendedName>
        <fullName evidence="4">DUF1488 domain-containing protein</fullName>
    </recommendedName>
</protein>
<dbReference type="InterPro" id="IPR009962">
    <property type="entry name" value="DUF1488"/>
</dbReference>
<reference evidence="2 3" key="1">
    <citation type="submission" date="2017-05" db="EMBL/GenBank/DDBJ databases">
        <title>Complete and WGS of Bordetella genogroups.</title>
        <authorList>
            <person name="Spilker T."/>
            <person name="LiPuma J."/>
        </authorList>
    </citation>
    <scope>NUCLEOTIDE SEQUENCE [LARGE SCALE GENOMIC DNA]</scope>
    <source>
        <strain evidence="2 3">AU10456</strain>
    </source>
</reference>
<gene>
    <name evidence="2" type="ORF">CAL25_10615</name>
</gene>
<evidence type="ECO:0000313" key="3">
    <source>
        <dbReference type="Proteomes" id="UP000216913"/>
    </source>
</evidence>